<dbReference type="PANTHER" id="PTHR42988">
    <property type="entry name" value="PHOSPHOHYDROLASE"/>
    <property type="match status" value="1"/>
</dbReference>
<dbReference type="OrthoDB" id="7513at2157"/>
<dbReference type="EMBL" id="REFY01000007">
    <property type="protein sequence ID" value="RQG86731.1"/>
    <property type="molecule type" value="Genomic_DNA"/>
</dbReference>
<dbReference type="AlphaFoldDB" id="A0A3N6LXF9"/>
<proteinExistence type="inferred from homology"/>
<comment type="caution">
    <text evidence="6">The sequence shown here is derived from an EMBL/GenBank/DDBJ whole genome shotgun (WGS) entry which is preliminary data.</text>
</comment>
<dbReference type="InterPro" id="IPR029052">
    <property type="entry name" value="Metallo-depent_PP-like"/>
</dbReference>
<evidence type="ECO:0000256" key="3">
    <source>
        <dbReference type="ARBA" id="ARBA00023004"/>
    </source>
</evidence>
<name>A0A3N6LXF9_9EURY</name>
<dbReference type="Gene3D" id="3.60.21.10">
    <property type="match status" value="1"/>
</dbReference>
<dbReference type="GO" id="GO:0046872">
    <property type="term" value="F:metal ion binding"/>
    <property type="evidence" value="ECO:0007669"/>
    <property type="project" value="UniProtKB-KW"/>
</dbReference>
<dbReference type="GO" id="GO:0016787">
    <property type="term" value="F:hydrolase activity"/>
    <property type="evidence" value="ECO:0007669"/>
    <property type="project" value="UniProtKB-KW"/>
</dbReference>
<evidence type="ECO:0000259" key="5">
    <source>
        <dbReference type="Pfam" id="PF00149"/>
    </source>
</evidence>
<evidence type="ECO:0000256" key="1">
    <source>
        <dbReference type="ARBA" id="ARBA00022723"/>
    </source>
</evidence>
<dbReference type="Pfam" id="PF00149">
    <property type="entry name" value="Metallophos"/>
    <property type="match status" value="1"/>
</dbReference>
<keyword evidence="3" id="KW-0408">Iron</keyword>
<dbReference type="RefSeq" id="WP_124179626.1">
    <property type="nucleotide sequence ID" value="NZ_REFY01000007.1"/>
</dbReference>
<evidence type="ECO:0000313" key="6">
    <source>
        <dbReference type="EMBL" id="RQG86731.1"/>
    </source>
</evidence>
<accession>A0A3N6LXF9</accession>
<gene>
    <name evidence="6" type="ORF">EA462_16480</name>
</gene>
<dbReference type="PANTHER" id="PTHR42988:SF2">
    <property type="entry name" value="CYCLIC NUCLEOTIDE PHOSPHODIESTERASE CBUA0032-RELATED"/>
    <property type="match status" value="1"/>
</dbReference>
<dbReference type="InterPro" id="IPR004843">
    <property type="entry name" value="Calcineurin-like_PHP"/>
</dbReference>
<feature type="domain" description="Calcineurin-like phosphoesterase" evidence="5">
    <location>
        <begin position="28"/>
        <end position="234"/>
    </location>
</feature>
<keyword evidence="1" id="KW-0479">Metal-binding</keyword>
<evidence type="ECO:0000256" key="4">
    <source>
        <dbReference type="ARBA" id="ARBA00025742"/>
    </source>
</evidence>
<organism evidence="6 7">
    <name type="scientific">Natrarchaeobius halalkaliphilus</name>
    <dbReference type="NCBI Taxonomy" id="1679091"/>
    <lineage>
        <taxon>Archaea</taxon>
        <taxon>Methanobacteriati</taxon>
        <taxon>Methanobacteriota</taxon>
        <taxon>Stenosarchaea group</taxon>
        <taxon>Halobacteria</taxon>
        <taxon>Halobacteriales</taxon>
        <taxon>Natrialbaceae</taxon>
        <taxon>Natrarchaeobius</taxon>
    </lineage>
</organism>
<reference evidence="6 7" key="1">
    <citation type="submission" date="2018-10" db="EMBL/GenBank/DDBJ databases">
        <title>Natrarchaeobius chitinivorans gen. nov., sp. nov., and Natrarchaeobius haloalkaliphilus sp. nov., alkaliphilic, chitin-utilizing haloarchaea from hypersaline alkaline lakes.</title>
        <authorList>
            <person name="Sorokin D.Y."/>
            <person name="Elcheninov A.G."/>
            <person name="Kostrikina N.A."/>
            <person name="Bale N.J."/>
            <person name="Sinninghe Damste J.S."/>
            <person name="Khijniak T.V."/>
            <person name="Kublanov I.V."/>
            <person name="Toshchakov S.V."/>
        </authorList>
    </citation>
    <scope>NUCLEOTIDE SEQUENCE [LARGE SCALE GENOMIC DNA]</scope>
    <source>
        <strain evidence="6 7">AArcht-Sl</strain>
    </source>
</reference>
<keyword evidence="7" id="KW-1185">Reference proteome</keyword>
<protein>
    <recommendedName>
        <fullName evidence="5">Calcineurin-like phosphoesterase domain-containing protein</fullName>
    </recommendedName>
</protein>
<dbReference type="Proteomes" id="UP000273828">
    <property type="component" value="Unassembled WGS sequence"/>
</dbReference>
<keyword evidence="2" id="KW-0378">Hydrolase</keyword>
<comment type="similarity">
    <text evidence="4">Belongs to the cyclic nucleotide phosphodiesterase class-III family.</text>
</comment>
<sequence length="315" mass="35413">MTVHDFPDEQPGPVLAKLRKPRSQQLTRLAFVADIHLSTDGFGTSKVYHRTEELFETLISDINARDVSGVVFLGDQTHDGRPKEFDLFDTMVEQLQFPWISLPGNHDVPKEHDEHRSLLYTEFKRRYTPRGDGYPFVTEFNETSVISLNSSCTPDGCLRNTASGKISQQQLDYISGLDLDVSRTIVTLHHNLSLLPEHTVDYPWNQFQIENRTSLVDSLPANSSPLVVSGHHHLPAVTNTENYLELIAPAVCSFPQSYLLAEISSRGTTVFLVPLSDRDEITESYWFAKNGSVTSQGSLEMASNRLGRLPLLVEE</sequence>
<dbReference type="SUPFAM" id="SSF56300">
    <property type="entry name" value="Metallo-dependent phosphatases"/>
    <property type="match status" value="1"/>
</dbReference>
<evidence type="ECO:0000313" key="7">
    <source>
        <dbReference type="Proteomes" id="UP000273828"/>
    </source>
</evidence>
<dbReference type="InterPro" id="IPR050884">
    <property type="entry name" value="CNP_phosphodiesterase-III"/>
</dbReference>
<evidence type="ECO:0000256" key="2">
    <source>
        <dbReference type="ARBA" id="ARBA00022801"/>
    </source>
</evidence>